<organism evidence="2 3">
    <name type="scientific">Actinokineospora spheciospongiae</name>
    <dbReference type="NCBI Taxonomy" id="909613"/>
    <lineage>
        <taxon>Bacteria</taxon>
        <taxon>Bacillati</taxon>
        <taxon>Actinomycetota</taxon>
        <taxon>Actinomycetes</taxon>
        <taxon>Pseudonocardiales</taxon>
        <taxon>Pseudonocardiaceae</taxon>
        <taxon>Actinokineospora</taxon>
    </lineage>
</organism>
<evidence type="ECO:0000313" key="3">
    <source>
        <dbReference type="Proteomes" id="UP000019277"/>
    </source>
</evidence>
<feature type="signal peptide" evidence="1">
    <location>
        <begin position="1"/>
        <end position="32"/>
    </location>
</feature>
<keyword evidence="3" id="KW-1185">Reference proteome</keyword>
<evidence type="ECO:0000313" key="2">
    <source>
        <dbReference type="EMBL" id="EWC60846.1"/>
    </source>
</evidence>
<dbReference type="AlphaFoldDB" id="W7IWL6"/>
<gene>
    <name evidence="2" type="ORF">UO65_3776</name>
</gene>
<sequence length="184" mass="18144">MITSFRTAAAVLPAAACTSALLVLGSSTPASAGVLDVTCAPPSSEVVNFSPPLTMTPQTVTVSTTTQYGPCVSLSNPALTSGARTNSSSAPGQTCLELLTNGPTTFTVTWNTGQTSTISANRTSTVVGAALVTTHTGTVTAGLFAGSTAVQVLTGAAADVLPCTLGLGTVASIYSAVTLEITSV</sequence>
<proteinExistence type="predicted"/>
<evidence type="ECO:0008006" key="4">
    <source>
        <dbReference type="Google" id="ProtNLM"/>
    </source>
</evidence>
<dbReference type="OrthoDB" id="3374852at2"/>
<comment type="caution">
    <text evidence="2">The sequence shown here is derived from an EMBL/GenBank/DDBJ whole genome shotgun (WGS) entry which is preliminary data.</text>
</comment>
<feature type="chain" id="PRO_5004894123" description="Ig-like domain-containing protein" evidence="1">
    <location>
        <begin position="33"/>
        <end position="184"/>
    </location>
</feature>
<accession>W7IWL6</accession>
<reference evidence="2 3" key="1">
    <citation type="journal article" date="2014" name="Genome Announc.">
        <title>Draft Genome Sequence of the Antitrypanosomally Active Sponge-Associated Bacterium Actinokineospora sp. Strain EG49.</title>
        <authorList>
            <person name="Harjes J."/>
            <person name="Ryu T."/>
            <person name="Abdelmohsen U.R."/>
            <person name="Moitinho-Silva L."/>
            <person name="Horn H."/>
            <person name="Ravasi T."/>
            <person name="Hentschel U."/>
        </authorList>
    </citation>
    <scope>NUCLEOTIDE SEQUENCE [LARGE SCALE GENOMIC DNA]</scope>
    <source>
        <strain evidence="2 3">EG49</strain>
    </source>
</reference>
<keyword evidence="1" id="KW-0732">Signal</keyword>
<dbReference type="eggNOG" id="ENOG50335KP">
    <property type="taxonomic scope" value="Bacteria"/>
</dbReference>
<name>W7IWL6_9PSEU</name>
<dbReference type="PATRIC" id="fig|909613.9.peg.3777"/>
<protein>
    <recommendedName>
        <fullName evidence="4">Ig-like domain-containing protein</fullName>
    </recommendedName>
</protein>
<dbReference type="RefSeq" id="WP_152552148.1">
    <property type="nucleotide sequence ID" value="NZ_AYXG01000139.1"/>
</dbReference>
<evidence type="ECO:0000256" key="1">
    <source>
        <dbReference type="SAM" id="SignalP"/>
    </source>
</evidence>
<dbReference type="Proteomes" id="UP000019277">
    <property type="component" value="Unassembled WGS sequence"/>
</dbReference>
<dbReference type="EMBL" id="AYXG01000139">
    <property type="protein sequence ID" value="EWC60846.1"/>
    <property type="molecule type" value="Genomic_DNA"/>
</dbReference>